<dbReference type="Pfam" id="PF04082">
    <property type="entry name" value="Fungal_trans"/>
    <property type="match status" value="1"/>
</dbReference>
<evidence type="ECO:0000256" key="1">
    <source>
        <dbReference type="ARBA" id="ARBA00023242"/>
    </source>
</evidence>
<accession>A0A9P5BUM0</accession>
<dbReference type="CDD" id="cd12148">
    <property type="entry name" value="fungal_TF_MHR"/>
    <property type="match status" value="1"/>
</dbReference>
<dbReference type="InterPro" id="IPR007219">
    <property type="entry name" value="XnlR_reg_dom"/>
</dbReference>
<proteinExistence type="predicted"/>
<gene>
    <name evidence="3" type="ORF">E8E12_000447</name>
</gene>
<keyword evidence="4" id="KW-1185">Reference proteome</keyword>
<evidence type="ECO:0000313" key="3">
    <source>
        <dbReference type="EMBL" id="KAF3031591.1"/>
    </source>
</evidence>
<keyword evidence="1" id="KW-0539">Nucleus</keyword>
<dbReference type="OrthoDB" id="2123952at2759"/>
<dbReference type="Proteomes" id="UP000758155">
    <property type="component" value="Unassembled WGS sequence"/>
</dbReference>
<dbReference type="GO" id="GO:0008270">
    <property type="term" value="F:zinc ion binding"/>
    <property type="evidence" value="ECO:0007669"/>
    <property type="project" value="InterPro"/>
</dbReference>
<name>A0A9P5BUM0_9PLEO</name>
<dbReference type="InterPro" id="IPR050987">
    <property type="entry name" value="AtrR-like"/>
</dbReference>
<comment type="caution">
    <text evidence="3">The sequence shown here is derived from an EMBL/GenBank/DDBJ whole genome shotgun (WGS) entry which is preliminary data.</text>
</comment>
<dbReference type="PANTHER" id="PTHR46910:SF18">
    <property type="entry name" value="ZN(II)2CYS6 TRANSCRIPTION FACTOR (EUROFUNG)"/>
    <property type="match status" value="1"/>
</dbReference>
<dbReference type="GO" id="GO:0003700">
    <property type="term" value="F:DNA-binding transcription factor activity"/>
    <property type="evidence" value="ECO:0007669"/>
    <property type="project" value="InterPro"/>
</dbReference>
<reference evidence="3" key="1">
    <citation type="submission" date="2019-04" db="EMBL/GenBank/DDBJ databases">
        <title>Sequencing of skin fungus with MAO and IRED activity.</title>
        <authorList>
            <person name="Marsaioli A.J."/>
            <person name="Bonatto J.M.C."/>
            <person name="Reis Junior O."/>
        </authorList>
    </citation>
    <scope>NUCLEOTIDE SEQUENCE</scope>
    <source>
        <strain evidence="3">28M1</strain>
    </source>
</reference>
<protein>
    <recommendedName>
        <fullName evidence="2">Xylanolytic transcriptional activator regulatory domain-containing protein</fullName>
    </recommendedName>
</protein>
<evidence type="ECO:0000313" key="4">
    <source>
        <dbReference type="Proteomes" id="UP000758155"/>
    </source>
</evidence>
<sequence>MMKIYQHGSLDLEYVRACGFLALLGLQTGDYDTLHKHLATYHGICARLSLHDESQWGTLSELGTCEVELRRRLYWAMYRLEVHSACVLGHMIRSPELQTNVGYPIGLHHPAFVSGHDGDFEDWFAGWNTTTDLYLILEHTIVEFRARRRRREISGPRYYPEGQATIHQRLADIEQRALPQFHEVHEKSTDSGRNRCGFQATNILFTIHLIKIFTTEPTPRSIRGAAEALLDSVKRVPPEYIRANGRRLLEELAGTALMVGTIATRSSTSREEAQSSIALQHALASFIESSTSANGTAAAWVVRLWRQLSENGLRSSQVDLPAGENIDLAAVSHNEAEENQWRELLDVNGLMSETGIFSTHLRPGLILHPRWPE</sequence>
<feature type="domain" description="Xylanolytic transcriptional activator regulatory" evidence="2">
    <location>
        <begin position="9"/>
        <end position="104"/>
    </location>
</feature>
<dbReference type="GO" id="GO:0003677">
    <property type="term" value="F:DNA binding"/>
    <property type="evidence" value="ECO:0007669"/>
    <property type="project" value="InterPro"/>
</dbReference>
<dbReference type="PANTHER" id="PTHR46910">
    <property type="entry name" value="TRANSCRIPTION FACTOR PDR1"/>
    <property type="match status" value="1"/>
</dbReference>
<evidence type="ECO:0000259" key="2">
    <source>
        <dbReference type="Pfam" id="PF04082"/>
    </source>
</evidence>
<dbReference type="AlphaFoldDB" id="A0A9P5BUM0"/>
<dbReference type="GO" id="GO:0006351">
    <property type="term" value="P:DNA-templated transcription"/>
    <property type="evidence" value="ECO:0007669"/>
    <property type="project" value="InterPro"/>
</dbReference>
<organism evidence="3 4">
    <name type="scientific">Didymella heteroderae</name>
    <dbReference type="NCBI Taxonomy" id="1769908"/>
    <lineage>
        <taxon>Eukaryota</taxon>
        <taxon>Fungi</taxon>
        <taxon>Dikarya</taxon>
        <taxon>Ascomycota</taxon>
        <taxon>Pezizomycotina</taxon>
        <taxon>Dothideomycetes</taxon>
        <taxon>Pleosporomycetidae</taxon>
        <taxon>Pleosporales</taxon>
        <taxon>Pleosporineae</taxon>
        <taxon>Didymellaceae</taxon>
        <taxon>Didymella</taxon>
    </lineage>
</organism>
<dbReference type="EMBL" id="SWKV01000134">
    <property type="protein sequence ID" value="KAF3031591.1"/>
    <property type="molecule type" value="Genomic_DNA"/>
</dbReference>